<dbReference type="EMBL" id="BONW01000002">
    <property type="protein sequence ID" value="GIG86101.1"/>
    <property type="molecule type" value="Genomic_DNA"/>
</dbReference>
<dbReference type="SUPFAM" id="SSF51735">
    <property type="entry name" value="NAD(P)-binding Rossmann-fold domains"/>
    <property type="match status" value="1"/>
</dbReference>
<sequence length="251" mass="25344">MKIVVIGGSGLIGSKVVNLLGAQGHEVLAASPKSGVNAVTGEGLAEALDGASVVVDVSNSPSFDPGAAKQFFETSAGNLAAAEGAAGVGHHVALSVVGADRMPNVGYMQAKVAQEAMITASPIPYSIVRATQFFEFLDAIAATSTDGDTVRLGPVLFQPIAADDVAATVADVALGAPVGGIVEVAGPDRFRLDEVIRSVLRGEQDPRQVVTDPAAGYYGAAVAEDALVPLGAARTGQIRLADRRTLDGAGQ</sequence>
<dbReference type="Proteomes" id="UP000646749">
    <property type="component" value="Unassembled WGS sequence"/>
</dbReference>
<evidence type="ECO:0000313" key="3">
    <source>
        <dbReference type="EMBL" id="GIG86101.1"/>
    </source>
</evidence>
<dbReference type="PANTHER" id="PTHR42748:SF3">
    <property type="entry name" value="BLL4366 PROTEIN"/>
    <property type="match status" value="1"/>
</dbReference>
<dbReference type="RefSeq" id="WP_203864700.1">
    <property type="nucleotide sequence ID" value="NZ_BONW01000002.1"/>
</dbReference>
<dbReference type="InterPro" id="IPR051164">
    <property type="entry name" value="NmrA-like_oxidored"/>
</dbReference>
<dbReference type="Pfam" id="PF13460">
    <property type="entry name" value="NAD_binding_10"/>
    <property type="match status" value="1"/>
</dbReference>
<protein>
    <submittedName>
        <fullName evidence="3">LysR family transcriptional regulator</fullName>
    </submittedName>
</protein>
<evidence type="ECO:0000313" key="4">
    <source>
        <dbReference type="Proteomes" id="UP000646749"/>
    </source>
</evidence>
<name>A0ABQ4DVL4_9ACTN</name>
<evidence type="ECO:0000256" key="1">
    <source>
        <dbReference type="ARBA" id="ARBA00022857"/>
    </source>
</evidence>
<dbReference type="PANTHER" id="PTHR42748">
    <property type="entry name" value="NITROGEN METABOLITE REPRESSION PROTEIN NMRA FAMILY MEMBER"/>
    <property type="match status" value="1"/>
</dbReference>
<gene>
    <name evidence="3" type="ORF">Pen02_10370</name>
</gene>
<dbReference type="InterPro" id="IPR016040">
    <property type="entry name" value="NAD(P)-bd_dom"/>
</dbReference>
<proteinExistence type="predicted"/>
<organism evidence="3 4">
    <name type="scientific">Plantactinospora endophytica</name>
    <dbReference type="NCBI Taxonomy" id="673535"/>
    <lineage>
        <taxon>Bacteria</taxon>
        <taxon>Bacillati</taxon>
        <taxon>Actinomycetota</taxon>
        <taxon>Actinomycetes</taxon>
        <taxon>Micromonosporales</taxon>
        <taxon>Micromonosporaceae</taxon>
        <taxon>Plantactinospora</taxon>
    </lineage>
</organism>
<keyword evidence="4" id="KW-1185">Reference proteome</keyword>
<keyword evidence="1" id="KW-0521">NADP</keyword>
<comment type="caution">
    <text evidence="3">The sequence shown here is derived from an EMBL/GenBank/DDBJ whole genome shotgun (WGS) entry which is preliminary data.</text>
</comment>
<dbReference type="Gene3D" id="3.40.50.720">
    <property type="entry name" value="NAD(P)-binding Rossmann-like Domain"/>
    <property type="match status" value="1"/>
</dbReference>
<evidence type="ECO:0000259" key="2">
    <source>
        <dbReference type="Pfam" id="PF13460"/>
    </source>
</evidence>
<dbReference type="InterPro" id="IPR036291">
    <property type="entry name" value="NAD(P)-bd_dom_sf"/>
</dbReference>
<reference evidence="3 4" key="1">
    <citation type="submission" date="2021-01" db="EMBL/GenBank/DDBJ databases">
        <title>Whole genome shotgun sequence of Plantactinospora endophytica NBRC 110450.</title>
        <authorList>
            <person name="Komaki H."/>
            <person name="Tamura T."/>
        </authorList>
    </citation>
    <scope>NUCLEOTIDE SEQUENCE [LARGE SCALE GENOMIC DNA]</scope>
    <source>
        <strain evidence="3 4">NBRC 110450</strain>
    </source>
</reference>
<accession>A0ABQ4DVL4</accession>
<feature type="domain" description="NAD(P)-binding" evidence="2">
    <location>
        <begin position="7"/>
        <end position="172"/>
    </location>
</feature>